<dbReference type="OrthoDB" id="9806768at2"/>
<reference evidence="4" key="2">
    <citation type="submission" date="2018-06" db="EMBL/GenBank/DDBJ databases">
        <title>Genome sequence of Rhodanobacteraceae bacterium strain Dysh456.</title>
        <authorList>
            <person name="Fukui M."/>
        </authorList>
    </citation>
    <scope>NUCLEOTIDE SEQUENCE [LARGE SCALE GENOMIC DNA]</scope>
    <source>
        <strain evidence="4">Dysh456</strain>
    </source>
</reference>
<dbReference type="InterPro" id="IPR012348">
    <property type="entry name" value="RNR-like"/>
</dbReference>
<dbReference type="Gene3D" id="1.10.620.20">
    <property type="entry name" value="Ribonucleotide Reductase, subunit A"/>
    <property type="match status" value="1"/>
</dbReference>
<accession>A0A2Z6E3C9</accession>
<keyword evidence="4" id="KW-1185">Reference proteome</keyword>
<dbReference type="InterPro" id="IPR009078">
    <property type="entry name" value="Ferritin-like_SF"/>
</dbReference>
<dbReference type="PIRSF" id="PIRSF000040">
    <property type="entry name" value="MMOH_comp"/>
    <property type="match status" value="1"/>
</dbReference>
<evidence type="ECO:0000256" key="1">
    <source>
        <dbReference type="ARBA" id="ARBA00023002"/>
    </source>
</evidence>
<dbReference type="EMBL" id="AP018560">
    <property type="protein sequence ID" value="BBD79565.1"/>
    <property type="molecule type" value="Genomic_DNA"/>
</dbReference>
<sequence>MSIDIKTAALEPSRHTFGHVARRLGADKPASRYLEATYDLQCTTIFHYRPLWDPQHEIYDPRRTAIVMADWYAFLDPRQYYYATWIQTRARQQEVMESHFAFAEKHRLLEMLDASQQQRITQLLVPLRHVEYGANLNNCYITAFGYGAALTQASMFATIDRLGIAQYLSRLGLALDGNTGSSLDAAKTMWTQAPAWQPLRRLVEDLWVIEDWFELFVAQNLALDGLLYPLVYERLAAIFSREHGPVLAMLTGFMGEWYAEATRWVDAMLKTAVAEADGNRRQLEDWLEQWGARAREALLPLAEQAFADDAPEVMQELHQSLTARAARLGIVPHQEPT</sequence>
<dbReference type="CDD" id="cd01058">
    <property type="entry name" value="AAMH_B"/>
    <property type="match status" value="1"/>
</dbReference>
<dbReference type="Proteomes" id="UP000270530">
    <property type="component" value="Chromosome"/>
</dbReference>
<evidence type="ECO:0000313" key="4">
    <source>
        <dbReference type="Proteomes" id="UP000270530"/>
    </source>
</evidence>
<keyword evidence="2" id="KW-0503">Monooxygenase</keyword>
<protein>
    <submittedName>
        <fullName evidence="3">Phenol hydroxylase, P1 oxygenase component DmpL</fullName>
    </submittedName>
</protein>
<dbReference type="Pfam" id="PF02332">
    <property type="entry name" value="Phenol_Hydrox"/>
    <property type="match status" value="1"/>
</dbReference>
<dbReference type="GO" id="GO:0016709">
    <property type="term" value="F:oxidoreductase activity, acting on paired donors, with incorporation or reduction of molecular oxygen, NAD(P)H as one donor, and incorporation of one atom of oxygen"/>
    <property type="evidence" value="ECO:0007669"/>
    <property type="project" value="InterPro"/>
</dbReference>
<organism evidence="3 4">
    <name type="scientific">Aerosticca soli</name>
    <dbReference type="NCBI Taxonomy" id="2010829"/>
    <lineage>
        <taxon>Bacteria</taxon>
        <taxon>Pseudomonadati</taxon>
        <taxon>Pseudomonadota</taxon>
        <taxon>Gammaproteobacteria</taxon>
        <taxon>Lysobacterales</taxon>
        <taxon>Rhodanobacteraceae</taxon>
        <taxon>Aerosticca</taxon>
    </lineage>
</organism>
<dbReference type="InterPro" id="IPR012078">
    <property type="entry name" value="MP_mOase_hydro"/>
</dbReference>
<dbReference type="KEGG" id="rbd:ALSL_0900"/>
<reference evidence="4" key="1">
    <citation type="submission" date="2018-04" db="EMBL/GenBank/DDBJ databases">
        <authorList>
            <person name="Watanabe M."/>
            <person name="Kojima H."/>
        </authorList>
    </citation>
    <scope>NUCLEOTIDE SEQUENCE [LARGE SCALE GENOMIC DNA]</scope>
    <source>
        <strain evidence="4">Dysh456</strain>
    </source>
</reference>
<dbReference type="AlphaFoldDB" id="A0A2Z6E3C9"/>
<dbReference type="SUPFAM" id="SSF47240">
    <property type="entry name" value="Ferritin-like"/>
    <property type="match status" value="1"/>
</dbReference>
<gene>
    <name evidence="3" type="ORF">ALSL_0900</name>
</gene>
<name>A0A2Z6E3C9_9GAMM</name>
<evidence type="ECO:0000313" key="3">
    <source>
        <dbReference type="EMBL" id="BBD79565.1"/>
    </source>
</evidence>
<proteinExistence type="predicted"/>
<keyword evidence="1" id="KW-0560">Oxidoreductase</keyword>
<dbReference type="RefSeq" id="WP_126536824.1">
    <property type="nucleotide sequence ID" value="NZ_AP018560.1"/>
</dbReference>
<dbReference type="InterPro" id="IPR003430">
    <property type="entry name" value="Phenol_Hydrox"/>
</dbReference>
<evidence type="ECO:0000256" key="2">
    <source>
        <dbReference type="ARBA" id="ARBA00023033"/>
    </source>
</evidence>